<proteinExistence type="predicted"/>
<dbReference type="AlphaFoldDB" id="A0AAD1UG93"/>
<keyword evidence="4" id="KW-0418">Kinase</keyword>
<dbReference type="GO" id="GO:0005524">
    <property type="term" value="F:ATP binding"/>
    <property type="evidence" value="ECO:0007669"/>
    <property type="project" value="UniProtKB-KW"/>
</dbReference>
<evidence type="ECO:0000256" key="4">
    <source>
        <dbReference type="ARBA" id="ARBA00022777"/>
    </source>
</evidence>
<keyword evidence="3" id="KW-0547">Nucleotide-binding</keyword>
<keyword evidence="8" id="KW-1185">Reference proteome</keyword>
<dbReference type="InterPro" id="IPR011009">
    <property type="entry name" value="Kinase-like_dom_sf"/>
</dbReference>
<dbReference type="EMBL" id="CAMPGE010009952">
    <property type="protein sequence ID" value="CAI2368811.1"/>
    <property type="molecule type" value="Genomic_DNA"/>
</dbReference>
<evidence type="ECO:0000256" key="5">
    <source>
        <dbReference type="ARBA" id="ARBA00022840"/>
    </source>
</evidence>
<dbReference type="InterPro" id="IPR000719">
    <property type="entry name" value="Prot_kinase_dom"/>
</dbReference>
<dbReference type="PROSITE" id="PS50011">
    <property type="entry name" value="PROTEIN_KINASE_DOM"/>
    <property type="match status" value="1"/>
</dbReference>
<protein>
    <recommendedName>
        <fullName evidence="6">Protein kinase domain-containing protein</fullName>
    </recommendedName>
</protein>
<evidence type="ECO:0000256" key="2">
    <source>
        <dbReference type="ARBA" id="ARBA00022679"/>
    </source>
</evidence>
<organism evidence="7 8">
    <name type="scientific">Euplotes crassus</name>
    <dbReference type="NCBI Taxonomy" id="5936"/>
    <lineage>
        <taxon>Eukaryota</taxon>
        <taxon>Sar</taxon>
        <taxon>Alveolata</taxon>
        <taxon>Ciliophora</taxon>
        <taxon>Intramacronucleata</taxon>
        <taxon>Spirotrichea</taxon>
        <taxon>Hypotrichia</taxon>
        <taxon>Euplotida</taxon>
        <taxon>Euplotidae</taxon>
        <taxon>Moneuplotes</taxon>
    </lineage>
</organism>
<dbReference type="Gene3D" id="3.30.200.20">
    <property type="entry name" value="Phosphorylase Kinase, domain 1"/>
    <property type="match status" value="1"/>
</dbReference>
<comment type="caution">
    <text evidence="7">The sequence shown here is derived from an EMBL/GenBank/DDBJ whole genome shotgun (WGS) entry which is preliminary data.</text>
</comment>
<evidence type="ECO:0000256" key="3">
    <source>
        <dbReference type="ARBA" id="ARBA00022741"/>
    </source>
</evidence>
<keyword evidence="5" id="KW-0067">ATP-binding</keyword>
<reference evidence="7" key="1">
    <citation type="submission" date="2023-07" db="EMBL/GenBank/DDBJ databases">
        <authorList>
            <consortium name="AG Swart"/>
            <person name="Singh M."/>
            <person name="Singh A."/>
            <person name="Seah K."/>
            <person name="Emmerich C."/>
        </authorList>
    </citation>
    <scope>NUCLEOTIDE SEQUENCE</scope>
    <source>
        <strain evidence="7">DP1</strain>
    </source>
</reference>
<dbReference type="GO" id="GO:0005634">
    <property type="term" value="C:nucleus"/>
    <property type="evidence" value="ECO:0007669"/>
    <property type="project" value="TreeGrafter"/>
</dbReference>
<evidence type="ECO:0000256" key="1">
    <source>
        <dbReference type="ARBA" id="ARBA00022527"/>
    </source>
</evidence>
<dbReference type="GO" id="GO:0004674">
    <property type="term" value="F:protein serine/threonine kinase activity"/>
    <property type="evidence" value="ECO:0007669"/>
    <property type="project" value="UniProtKB-KW"/>
</dbReference>
<dbReference type="SUPFAM" id="SSF56112">
    <property type="entry name" value="Protein kinase-like (PK-like)"/>
    <property type="match status" value="1"/>
</dbReference>
<dbReference type="Gene3D" id="1.10.510.10">
    <property type="entry name" value="Transferase(Phosphotransferase) domain 1"/>
    <property type="match status" value="1"/>
</dbReference>
<accession>A0AAD1UG93</accession>
<evidence type="ECO:0000313" key="7">
    <source>
        <dbReference type="EMBL" id="CAI2368811.1"/>
    </source>
</evidence>
<gene>
    <name evidence="7" type="ORF">ECRASSUSDP1_LOCUS10107</name>
</gene>
<evidence type="ECO:0000259" key="6">
    <source>
        <dbReference type="PROSITE" id="PS50011"/>
    </source>
</evidence>
<dbReference type="Proteomes" id="UP001295684">
    <property type="component" value="Unassembled WGS sequence"/>
</dbReference>
<keyword evidence="2" id="KW-0808">Transferase</keyword>
<dbReference type="PANTHER" id="PTHR24345:SF91">
    <property type="entry name" value="SERINE_THREONINE-PROTEIN KINASE PLK4"/>
    <property type="match status" value="1"/>
</dbReference>
<dbReference type="InterPro" id="IPR008271">
    <property type="entry name" value="Ser/Thr_kinase_AS"/>
</dbReference>
<sequence length="343" mass="39359">MKNITSEALGMKVRKPSGNYLYFKTRARSRSFGSLPDLFNQDECEGREGTDEISHGMDEEGKIFKFTPSDPKIKTKYAEVKELFQEVLSPTVVTLMTEVEDDKTVIKKSLVKSKILCDTVLESCRRECAIHSCLKHPNIIEMYDYTEDDEEFSLFMEYANKPMYLSELVNDTHTPVEDQHMLRKIAEDILKGLSYIHGRGLIHGDVKLCNMLCHEENDVISVKICDFGLSYILDQEKGNKVLIKDVSGTLGHIAPEVKSNCMIGPEVDIWCFGLMLYELAVAYKPTQLKSYTYSSGDIPFRRVDWRRKSPLLQDLILKCMNYNPEKRISAEEALQHPWITSQE</sequence>
<dbReference type="PANTHER" id="PTHR24345">
    <property type="entry name" value="SERINE/THREONINE-PROTEIN KINASE PLK"/>
    <property type="match status" value="1"/>
</dbReference>
<dbReference type="Pfam" id="PF00069">
    <property type="entry name" value="Pkinase"/>
    <property type="match status" value="1"/>
</dbReference>
<feature type="domain" description="Protein kinase" evidence="6">
    <location>
        <begin position="77"/>
        <end position="339"/>
    </location>
</feature>
<dbReference type="PROSITE" id="PS00108">
    <property type="entry name" value="PROTEIN_KINASE_ST"/>
    <property type="match status" value="1"/>
</dbReference>
<evidence type="ECO:0000313" key="8">
    <source>
        <dbReference type="Proteomes" id="UP001295684"/>
    </source>
</evidence>
<keyword evidence="1" id="KW-0723">Serine/threonine-protein kinase</keyword>
<dbReference type="SMART" id="SM00220">
    <property type="entry name" value="S_TKc"/>
    <property type="match status" value="1"/>
</dbReference>
<name>A0AAD1UG93_EUPCR</name>